<feature type="transmembrane region" description="Helical" evidence="9">
    <location>
        <begin position="454"/>
        <end position="475"/>
    </location>
</feature>
<evidence type="ECO:0000256" key="2">
    <source>
        <dbReference type="ARBA" id="ARBA00022527"/>
    </source>
</evidence>
<dbReference type="InterPro" id="IPR011009">
    <property type="entry name" value="Kinase-like_dom_sf"/>
</dbReference>
<evidence type="ECO:0000313" key="11">
    <source>
        <dbReference type="EMBL" id="XCG63140.1"/>
    </source>
</evidence>
<keyword evidence="9" id="KW-0812">Transmembrane</keyword>
<dbReference type="PANTHER" id="PTHR43289">
    <property type="entry name" value="MITOGEN-ACTIVATED PROTEIN KINASE KINASE KINASE 20-RELATED"/>
    <property type="match status" value="1"/>
</dbReference>
<dbReference type="InterPro" id="IPR017441">
    <property type="entry name" value="Protein_kinase_ATP_BS"/>
</dbReference>
<feature type="binding site" evidence="7">
    <location>
        <position position="42"/>
    </location>
    <ligand>
        <name>ATP</name>
        <dbReference type="ChEBI" id="CHEBI:30616"/>
    </ligand>
</feature>
<dbReference type="InterPro" id="IPR000719">
    <property type="entry name" value="Prot_kinase_dom"/>
</dbReference>
<evidence type="ECO:0000256" key="3">
    <source>
        <dbReference type="ARBA" id="ARBA00022679"/>
    </source>
</evidence>
<keyword evidence="9" id="KW-1133">Transmembrane helix</keyword>
<evidence type="ECO:0000256" key="4">
    <source>
        <dbReference type="ARBA" id="ARBA00022741"/>
    </source>
</evidence>
<evidence type="ECO:0000256" key="7">
    <source>
        <dbReference type="PROSITE-ProRule" id="PRU10141"/>
    </source>
</evidence>
<evidence type="ECO:0000259" key="10">
    <source>
        <dbReference type="PROSITE" id="PS50011"/>
    </source>
</evidence>
<keyword evidence="6 7" id="KW-0067">ATP-binding</keyword>
<evidence type="ECO:0000256" key="6">
    <source>
        <dbReference type="ARBA" id="ARBA00022840"/>
    </source>
</evidence>
<dbReference type="AlphaFoldDB" id="A0AAU8DNP7"/>
<feature type="domain" description="Protein kinase" evidence="10">
    <location>
        <begin position="13"/>
        <end position="275"/>
    </location>
</feature>
<dbReference type="PROSITE" id="PS00108">
    <property type="entry name" value="PROTEIN_KINASE_ST"/>
    <property type="match status" value="1"/>
</dbReference>
<organism evidence="11">
    <name type="scientific">Nakamurella sp. A5-74</name>
    <dbReference type="NCBI Taxonomy" id="3158264"/>
    <lineage>
        <taxon>Bacteria</taxon>
        <taxon>Bacillati</taxon>
        <taxon>Actinomycetota</taxon>
        <taxon>Actinomycetes</taxon>
        <taxon>Nakamurellales</taxon>
        <taxon>Nakamurellaceae</taxon>
        <taxon>Nakamurella</taxon>
    </lineage>
</organism>
<dbReference type="RefSeq" id="WP_353648755.1">
    <property type="nucleotide sequence ID" value="NZ_CP159218.1"/>
</dbReference>
<keyword evidence="9" id="KW-0472">Membrane</keyword>
<evidence type="ECO:0000256" key="8">
    <source>
        <dbReference type="SAM" id="MobiDB-lite"/>
    </source>
</evidence>
<dbReference type="PROSITE" id="PS50011">
    <property type="entry name" value="PROTEIN_KINASE_DOM"/>
    <property type="match status" value="1"/>
</dbReference>
<keyword evidence="4 7" id="KW-0547">Nucleotide-binding</keyword>
<feature type="compositionally biased region" description="Gly residues" evidence="8">
    <location>
        <begin position="325"/>
        <end position="343"/>
    </location>
</feature>
<evidence type="ECO:0000256" key="5">
    <source>
        <dbReference type="ARBA" id="ARBA00022777"/>
    </source>
</evidence>
<dbReference type="GO" id="GO:0005524">
    <property type="term" value="F:ATP binding"/>
    <property type="evidence" value="ECO:0007669"/>
    <property type="project" value="UniProtKB-UniRule"/>
</dbReference>
<sequence>MSADLTGQRLGHYEIESILGLGGMSTVYRAIDTRLDRPVALKVISENLSADEEFRQRFVEEAKAASAIDHVNVVPLYDFGEADPWLFIAMRLVDGTDLARELVDGPLRQRRVLDLLGQVGAALDMLHGRGLVHLDVKPANILITRNESIGREHVYLADFGLTRRGAAGHRTASGDFLGSPTYASPEHLRGDPVLPSSDLYSLSCVLFSCLAGRAPFVGTVKEVVAGHLKGEVPSLSALTDLPSAIDRVIARGMAGDPTLRYGTAADLLGAARRAIADLSDDNVAGPIGVDAADRSAGDLASDSFRPAPNPFLDPGSARTGSDRAGSGGVGSDRAGSGGAGSGGAEPSAAGRAASPVDVPPSVRIYRPAAGSSGAAVRQTSSAPARRQTPDGPSVAAPTQLTGGPSYGIALPGQGVAAPAGPSWGGRSTELPTGEIDRQRAAKRHRAASSTRRPWPWIVVLVALLAALAVLVVILVNRG</sequence>
<keyword evidence="2" id="KW-0723">Serine/threonine-protein kinase</keyword>
<dbReference type="EC" id="2.7.11.1" evidence="1"/>
<evidence type="ECO:0000256" key="1">
    <source>
        <dbReference type="ARBA" id="ARBA00012513"/>
    </source>
</evidence>
<keyword evidence="3" id="KW-0808">Transferase</keyword>
<feature type="compositionally biased region" description="Low complexity" evidence="8">
    <location>
        <begin position="344"/>
        <end position="354"/>
    </location>
</feature>
<evidence type="ECO:0000256" key="9">
    <source>
        <dbReference type="SAM" id="Phobius"/>
    </source>
</evidence>
<dbReference type="SUPFAM" id="SSF56112">
    <property type="entry name" value="Protein kinase-like (PK-like)"/>
    <property type="match status" value="1"/>
</dbReference>
<dbReference type="Gene3D" id="1.10.510.10">
    <property type="entry name" value="Transferase(Phosphotransferase) domain 1"/>
    <property type="match status" value="1"/>
</dbReference>
<feature type="region of interest" description="Disordered" evidence="8">
    <location>
        <begin position="297"/>
        <end position="447"/>
    </location>
</feature>
<dbReference type="InterPro" id="IPR008271">
    <property type="entry name" value="Ser/Thr_kinase_AS"/>
</dbReference>
<dbReference type="Pfam" id="PF00069">
    <property type="entry name" value="Pkinase"/>
    <property type="match status" value="1"/>
</dbReference>
<dbReference type="CDD" id="cd14014">
    <property type="entry name" value="STKc_PknB_like"/>
    <property type="match status" value="1"/>
</dbReference>
<proteinExistence type="predicted"/>
<reference evidence="11" key="1">
    <citation type="submission" date="2024-05" db="EMBL/GenBank/DDBJ databases">
        <authorList>
            <person name="Cai S.Y."/>
            <person name="Jin L.M."/>
            <person name="Li H.R."/>
        </authorList>
    </citation>
    <scope>NUCLEOTIDE SEQUENCE</scope>
    <source>
        <strain evidence="11">A5-74</strain>
    </source>
</reference>
<dbReference type="Gene3D" id="3.30.200.20">
    <property type="entry name" value="Phosphorylase Kinase, domain 1"/>
    <property type="match status" value="1"/>
</dbReference>
<protein>
    <recommendedName>
        <fullName evidence="1">non-specific serine/threonine protein kinase</fullName>
        <ecNumber evidence="1">2.7.11.1</ecNumber>
    </recommendedName>
</protein>
<dbReference type="GO" id="GO:0004674">
    <property type="term" value="F:protein serine/threonine kinase activity"/>
    <property type="evidence" value="ECO:0007669"/>
    <property type="project" value="UniProtKB-KW"/>
</dbReference>
<dbReference type="PANTHER" id="PTHR43289:SF6">
    <property type="entry name" value="SERINE_THREONINE-PROTEIN KINASE NEKL-3"/>
    <property type="match status" value="1"/>
</dbReference>
<dbReference type="PROSITE" id="PS00107">
    <property type="entry name" value="PROTEIN_KINASE_ATP"/>
    <property type="match status" value="1"/>
</dbReference>
<accession>A0AAU8DNP7</accession>
<gene>
    <name evidence="11" type="ORF">ABLG96_18325</name>
</gene>
<dbReference type="EMBL" id="CP159218">
    <property type="protein sequence ID" value="XCG63140.1"/>
    <property type="molecule type" value="Genomic_DNA"/>
</dbReference>
<dbReference type="SMART" id="SM00220">
    <property type="entry name" value="S_TKc"/>
    <property type="match status" value="1"/>
</dbReference>
<keyword evidence="5 11" id="KW-0418">Kinase</keyword>
<name>A0AAU8DNP7_9ACTN</name>